<reference evidence="1 2" key="1">
    <citation type="journal article" date="2020" name="Phytopathology">
        <title>Genome Sequence Resources of Colletotrichum truncatum, C. plurivorum, C. musicola, and C. sojae: Four Species Pathogenic to Soybean (Glycine max).</title>
        <authorList>
            <person name="Rogerio F."/>
            <person name="Boufleur T.R."/>
            <person name="Ciampi-Guillardi M."/>
            <person name="Sukno S.A."/>
            <person name="Thon M.R."/>
            <person name="Massola Junior N.S."/>
            <person name="Baroncelli R."/>
        </authorList>
    </citation>
    <scope>NUCLEOTIDE SEQUENCE [LARGE SCALE GENOMIC DNA]</scope>
    <source>
        <strain evidence="1 2">CMES1059</strain>
    </source>
</reference>
<evidence type="ECO:0000313" key="1">
    <source>
        <dbReference type="EMBL" id="KAL0944717.1"/>
    </source>
</evidence>
<evidence type="ECO:0000313" key="2">
    <source>
        <dbReference type="Proteomes" id="UP000805649"/>
    </source>
</evidence>
<accession>A0ACC3ZKP8</accession>
<dbReference type="Proteomes" id="UP000805649">
    <property type="component" value="Unassembled WGS sequence"/>
</dbReference>
<keyword evidence="2" id="KW-1185">Reference proteome</keyword>
<organism evidence="1 2">
    <name type="scientific">Colletotrichum truncatum</name>
    <name type="common">Anthracnose fungus</name>
    <name type="synonym">Colletotrichum capsici</name>
    <dbReference type="NCBI Taxonomy" id="5467"/>
    <lineage>
        <taxon>Eukaryota</taxon>
        <taxon>Fungi</taxon>
        <taxon>Dikarya</taxon>
        <taxon>Ascomycota</taxon>
        <taxon>Pezizomycotina</taxon>
        <taxon>Sordariomycetes</taxon>
        <taxon>Hypocreomycetidae</taxon>
        <taxon>Glomerellales</taxon>
        <taxon>Glomerellaceae</taxon>
        <taxon>Colletotrichum</taxon>
        <taxon>Colletotrichum truncatum species complex</taxon>
    </lineage>
</organism>
<dbReference type="EMBL" id="VUJX02000001">
    <property type="protein sequence ID" value="KAL0944717.1"/>
    <property type="molecule type" value="Genomic_DNA"/>
</dbReference>
<sequence>MPSLPIEASQSARDIALTLITRASGSRGSSRVGRPARTGMRVLSGGIIAAIVIGSLVGLALIILAILLFRRHKRQSQARNKEMQKYYGDNRSSIGSTNYGGDYNNTTTTNNGGYNYGQGYGYAHTAAPGQYGYAPRDNGGVSGVAPAHTADHVTTK</sequence>
<comment type="caution">
    <text evidence="1">The sequence shown here is derived from an EMBL/GenBank/DDBJ whole genome shotgun (WGS) entry which is preliminary data.</text>
</comment>
<name>A0ACC3ZKP8_COLTU</name>
<proteinExistence type="predicted"/>
<protein>
    <submittedName>
        <fullName evidence="1">Uncharacterized protein</fullName>
    </submittedName>
</protein>
<gene>
    <name evidence="1" type="ORF">CTRU02_202604</name>
</gene>